<keyword evidence="6 8" id="KW-0675">Receptor</keyword>
<proteinExistence type="inferred from homology"/>
<dbReference type="Pfam" id="PF00001">
    <property type="entry name" value="7tm_1"/>
    <property type="match status" value="1"/>
</dbReference>
<evidence type="ECO:0000256" key="6">
    <source>
        <dbReference type="ARBA" id="ARBA00023170"/>
    </source>
</evidence>
<protein>
    <submittedName>
        <fullName evidence="12">Growth hormone secretagogue receptor type 1-like</fullName>
    </submittedName>
</protein>
<comment type="subcellular location">
    <subcellularLocation>
        <location evidence="1">Membrane</location>
        <topology evidence="1">Multi-pass membrane protein</topology>
    </subcellularLocation>
</comment>
<feature type="transmembrane region" description="Helical" evidence="9">
    <location>
        <begin position="71"/>
        <end position="93"/>
    </location>
</feature>
<feature type="transmembrane region" description="Helical" evidence="9">
    <location>
        <begin position="35"/>
        <end position="51"/>
    </location>
</feature>
<feature type="domain" description="G-protein coupled receptors family 1 profile" evidence="10">
    <location>
        <begin position="1"/>
        <end position="177"/>
    </location>
</feature>
<evidence type="ECO:0000256" key="9">
    <source>
        <dbReference type="SAM" id="Phobius"/>
    </source>
</evidence>
<dbReference type="Proteomes" id="UP000694865">
    <property type="component" value="Unplaced"/>
</dbReference>
<keyword evidence="7 8" id="KW-0807">Transducer</keyword>
<evidence type="ECO:0000313" key="11">
    <source>
        <dbReference type="Proteomes" id="UP000694865"/>
    </source>
</evidence>
<dbReference type="InterPro" id="IPR000276">
    <property type="entry name" value="GPCR_Rhodpsn"/>
</dbReference>
<feature type="transmembrane region" description="Helical" evidence="9">
    <location>
        <begin position="161"/>
        <end position="180"/>
    </location>
</feature>
<keyword evidence="5 9" id="KW-0472">Membrane</keyword>
<name>A0ABM0N0B9_SACKO</name>
<keyword evidence="2 8" id="KW-0812">Transmembrane</keyword>
<dbReference type="PRINTS" id="PR00237">
    <property type="entry name" value="GPCRRHODOPSN"/>
</dbReference>
<evidence type="ECO:0000256" key="7">
    <source>
        <dbReference type="ARBA" id="ARBA00023224"/>
    </source>
</evidence>
<keyword evidence="11" id="KW-1185">Reference proteome</keyword>
<reference evidence="12" key="1">
    <citation type="submission" date="2025-08" db="UniProtKB">
        <authorList>
            <consortium name="RefSeq"/>
        </authorList>
    </citation>
    <scope>IDENTIFICATION</scope>
    <source>
        <tissue evidence="12">Testes</tissue>
    </source>
</reference>
<keyword evidence="3 9" id="KW-1133">Transmembrane helix</keyword>
<evidence type="ECO:0000259" key="10">
    <source>
        <dbReference type="PROSITE" id="PS50262"/>
    </source>
</evidence>
<evidence type="ECO:0000256" key="1">
    <source>
        <dbReference type="ARBA" id="ARBA00004141"/>
    </source>
</evidence>
<evidence type="ECO:0000256" key="5">
    <source>
        <dbReference type="ARBA" id="ARBA00023136"/>
    </source>
</evidence>
<dbReference type="InterPro" id="IPR017452">
    <property type="entry name" value="GPCR_Rhodpsn_7TM"/>
</dbReference>
<feature type="transmembrane region" description="Helical" evidence="9">
    <location>
        <begin position="114"/>
        <end position="141"/>
    </location>
</feature>
<evidence type="ECO:0000256" key="8">
    <source>
        <dbReference type="RuleBase" id="RU000688"/>
    </source>
</evidence>
<dbReference type="PANTHER" id="PTHR24243">
    <property type="entry name" value="G-PROTEIN COUPLED RECEPTOR"/>
    <property type="match status" value="1"/>
</dbReference>
<dbReference type="PANTHER" id="PTHR24243:SF208">
    <property type="entry name" value="PYROKININ-1 RECEPTOR"/>
    <property type="match status" value="1"/>
</dbReference>
<dbReference type="SUPFAM" id="SSF81321">
    <property type="entry name" value="Family A G protein-coupled receptor-like"/>
    <property type="match status" value="1"/>
</dbReference>
<gene>
    <name evidence="12" type="primary">LOC102804407</name>
</gene>
<sequence>MTGICTIVAISIERYLAICRPIAYKTKGLDRKGRIIPFVILTWIVAAILKIPDNVTECTSLYYDDATNHVLHALLILTYVLVLFIVTIAYTKITRKMKEYKKSQISSRLEEKKQVIRVCIATSVVFVICVTPRILNSILAIVAQTGNDVITMQVFTCTDFVTYHLLFFNSSVNSIIYNVASKKYRSAFKQAFCSCFTPEHNIKNSVNSVSSHNNCSQTTRTRVRGVSEEYLDVNNELMKSASICDVACQGGISAPYNVEDESRDTRL</sequence>
<dbReference type="PROSITE" id="PS50262">
    <property type="entry name" value="G_PROTEIN_RECEP_F1_2"/>
    <property type="match status" value="1"/>
</dbReference>
<dbReference type="Gene3D" id="1.20.1070.10">
    <property type="entry name" value="Rhodopsin 7-helix transmembrane proteins"/>
    <property type="match status" value="1"/>
</dbReference>
<accession>A0ABM0N0B9</accession>
<organism evidence="11 12">
    <name type="scientific">Saccoglossus kowalevskii</name>
    <name type="common">Acorn worm</name>
    <dbReference type="NCBI Taxonomy" id="10224"/>
    <lineage>
        <taxon>Eukaryota</taxon>
        <taxon>Metazoa</taxon>
        <taxon>Hemichordata</taxon>
        <taxon>Enteropneusta</taxon>
        <taxon>Harrimaniidae</taxon>
        <taxon>Saccoglossus</taxon>
    </lineage>
</organism>
<evidence type="ECO:0000313" key="12">
    <source>
        <dbReference type="RefSeq" id="XP_006825710.1"/>
    </source>
</evidence>
<evidence type="ECO:0000256" key="2">
    <source>
        <dbReference type="ARBA" id="ARBA00022692"/>
    </source>
</evidence>
<comment type="similarity">
    <text evidence="8">Belongs to the G-protein coupled receptor 1 family.</text>
</comment>
<dbReference type="RefSeq" id="XP_006825710.1">
    <property type="nucleotide sequence ID" value="XM_006825647.1"/>
</dbReference>
<evidence type="ECO:0000256" key="3">
    <source>
        <dbReference type="ARBA" id="ARBA00022989"/>
    </source>
</evidence>
<dbReference type="PROSITE" id="PS00237">
    <property type="entry name" value="G_PROTEIN_RECEP_F1_1"/>
    <property type="match status" value="1"/>
</dbReference>
<dbReference type="GeneID" id="102804407"/>
<evidence type="ECO:0000256" key="4">
    <source>
        <dbReference type="ARBA" id="ARBA00023040"/>
    </source>
</evidence>
<keyword evidence="4 8" id="KW-0297">G-protein coupled receptor</keyword>